<accession>A0A397HBP1</accession>
<name>A0A397HBP1_9GLOM</name>
<proteinExistence type="predicted"/>
<sequence length="71" mass="8015">MVYPIFPYTETPYFLEKTDQANFSSSSHHVQRYDVAAICRKQFATVTSITICASRSDIPLLSWVFGLHNGG</sequence>
<dbReference type="AlphaFoldDB" id="A0A397HBP1"/>
<organism evidence="1 2">
    <name type="scientific">Diversispora epigaea</name>
    <dbReference type="NCBI Taxonomy" id="1348612"/>
    <lineage>
        <taxon>Eukaryota</taxon>
        <taxon>Fungi</taxon>
        <taxon>Fungi incertae sedis</taxon>
        <taxon>Mucoromycota</taxon>
        <taxon>Glomeromycotina</taxon>
        <taxon>Glomeromycetes</taxon>
        <taxon>Diversisporales</taxon>
        <taxon>Diversisporaceae</taxon>
        <taxon>Diversispora</taxon>
    </lineage>
</organism>
<protein>
    <submittedName>
        <fullName evidence="1">Uncharacterized protein</fullName>
    </submittedName>
</protein>
<reference evidence="1 2" key="1">
    <citation type="submission" date="2018-08" db="EMBL/GenBank/DDBJ databases">
        <title>Genome and evolution of the arbuscular mycorrhizal fungus Diversispora epigaea (formerly Glomus versiforme) and its bacterial endosymbionts.</title>
        <authorList>
            <person name="Sun X."/>
            <person name="Fei Z."/>
            <person name="Harrison M."/>
        </authorList>
    </citation>
    <scope>NUCLEOTIDE SEQUENCE [LARGE SCALE GENOMIC DNA]</scope>
    <source>
        <strain evidence="1 2">IT104</strain>
    </source>
</reference>
<evidence type="ECO:0000313" key="2">
    <source>
        <dbReference type="Proteomes" id="UP000266861"/>
    </source>
</evidence>
<evidence type="ECO:0000313" key="1">
    <source>
        <dbReference type="EMBL" id="RHZ60511.1"/>
    </source>
</evidence>
<dbReference type="EMBL" id="PQFF01000322">
    <property type="protein sequence ID" value="RHZ60511.1"/>
    <property type="molecule type" value="Genomic_DNA"/>
</dbReference>
<gene>
    <name evidence="1" type="ORF">Glove_352g51</name>
</gene>
<dbReference type="Proteomes" id="UP000266861">
    <property type="component" value="Unassembled WGS sequence"/>
</dbReference>
<comment type="caution">
    <text evidence="1">The sequence shown here is derived from an EMBL/GenBank/DDBJ whole genome shotgun (WGS) entry which is preliminary data.</text>
</comment>
<keyword evidence="2" id="KW-1185">Reference proteome</keyword>